<feature type="chain" id="PRO_5002723490" evidence="1">
    <location>
        <begin position="21"/>
        <end position="265"/>
    </location>
</feature>
<keyword evidence="1" id="KW-0732">Signal</keyword>
<dbReference type="Gene3D" id="2.120.10.30">
    <property type="entry name" value="TolB, C-terminal domain"/>
    <property type="match status" value="1"/>
</dbReference>
<dbReference type="OrthoDB" id="6080098at2"/>
<gene>
    <name evidence="2" type="ordered locus">Dshi_0597</name>
</gene>
<reference evidence="3" key="1">
    <citation type="journal article" date="2010" name="ISME J.">
        <title>The complete genome sequence of the algal symbiont Dinoroseobacter shibae: a hitchhiker's guide to life in the sea.</title>
        <authorList>
            <person name="Wagner-Dobler I."/>
            <person name="Ballhausen B."/>
            <person name="Berger M."/>
            <person name="Brinkhoff T."/>
            <person name="Buchholz I."/>
            <person name="Bunk B."/>
            <person name="Cypionka H."/>
            <person name="Daniel R."/>
            <person name="Drepper T."/>
            <person name="Gerdts G."/>
            <person name="Hahnke S."/>
            <person name="Han C."/>
            <person name="Jahn D."/>
            <person name="Kalhoefer D."/>
            <person name="Kiss H."/>
            <person name="Klenk H.P."/>
            <person name="Kyrpides N."/>
            <person name="Liebl W."/>
            <person name="Liesegang H."/>
            <person name="Meincke L."/>
            <person name="Pati A."/>
            <person name="Petersen J."/>
            <person name="Piekarski T."/>
            <person name="Pommerenke C."/>
            <person name="Pradella S."/>
            <person name="Pukall R."/>
            <person name="Rabus R."/>
            <person name="Stackebrandt E."/>
            <person name="Thole S."/>
            <person name="Thompson L."/>
            <person name="Tielen P."/>
            <person name="Tomasch J."/>
            <person name="von Jan M."/>
            <person name="Wanphrut N."/>
            <person name="Wichels A."/>
            <person name="Zech H."/>
            <person name="Simon M."/>
        </authorList>
    </citation>
    <scope>NUCLEOTIDE SEQUENCE [LARGE SCALE GENOMIC DNA]</scope>
    <source>
        <strain evidence="3">DSM 16493 / NCIMB 14021 / DFL 12</strain>
    </source>
</reference>
<sequence>MTRLLLAALLTALLGGPASAIELHLLRSFPADGPSGLAYDRDACALWVANETGTVRMIDLWGNEVRSFQAPLHRVDAVAVEGDHLLISDGSGMYQRVSRDGEALGEAFRLSVNLRDTDGLYVDNATSDFWVADDTAAEVVQIRQDGTTVRRLIGYMQTPQLMEPQGITQDPVHGTILVVDDADASDSLFEFSADGVLRSVTSLAFAGMDAEGITVNAEGSQIFVAFDEGGMIAVFDYIPTQLDVAGEPLPSACLISSLEFGAPPV</sequence>
<evidence type="ECO:0000313" key="2">
    <source>
        <dbReference type="EMBL" id="ABV92343.1"/>
    </source>
</evidence>
<dbReference type="InterPro" id="IPR011042">
    <property type="entry name" value="6-blade_b-propeller_TolB-like"/>
</dbReference>
<proteinExistence type="predicted"/>
<evidence type="ECO:0000256" key="1">
    <source>
        <dbReference type="SAM" id="SignalP"/>
    </source>
</evidence>
<dbReference type="HOGENOM" id="CLU_091635_0_0_5"/>
<dbReference type="Proteomes" id="UP000006833">
    <property type="component" value="Chromosome"/>
</dbReference>
<dbReference type="EMBL" id="CP000830">
    <property type="protein sequence ID" value="ABV92343.1"/>
    <property type="molecule type" value="Genomic_DNA"/>
</dbReference>
<dbReference type="KEGG" id="dsh:Dshi_0597"/>
<keyword evidence="3" id="KW-1185">Reference proteome</keyword>
<dbReference type="RefSeq" id="WP_012177275.1">
    <property type="nucleotide sequence ID" value="NC_009952.1"/>
</dbReference>
<feature type="signal peptide" evidence="1">
    <location>
        <begin position="1"/>
        <end position="20"/>
    </location>
</feature>
<name>A8LPM0_DINSH</name>
<dbReference type="AlphaFoldDB" id="A8LPM0"/>
<evidence type="ECO:0000313" key="3">
    <source>
        <dbReference type="Proteomes" id="UP000006833"/>
    </source>
</evidence>
<accession>A8LPM0</accession>
<dbReference type="SUPFAM" id="SSF63825">
    <property type="entry name" value="YWTD domain"/>
    <property type="match status" value="1"/>
</dbReference>
<protein>
    <submittedName>
        <fullName evidence="2">Uncharacterized protein</fullName>
    </submittedName>
</protein>
<dbReference type="STRING" id="398580.Dshi_0597"/>
<dbReference type="eggNOG" id="COG3391">
    <property type="taxonomic scope" value="Bacteria"/>
</dbReference>
<organism evidence="2 3">
    <name type="scientific">Dinoroseobacter shibae (strain DSM 16493 / NCIMB 14021 / DFL 12)</name>
    <dbReference type="NCBI Taxonomy" id="398580"/>
    <lineage>
        <taxon>Bacteria</taxon>
        <taxon>Pseudomonadati</taxon>
        <taxon>Pseudomonadota</taxon>
        <taxon>Alphaproteobacteria</taxon>
        <taxon>Rhodobacterales</taxon>
        <taxon>Roseobacteraceae</taxon>
        <taxon>Dinoroseobacter</taxon>
    </lineage>
</organism>